<protein>
    <submittedName>
        <fullName evidence="1">Uncharacterized protein</fullName>
    </submittedName>
</protein>
<reference evidence="1 2" key="1">
    <citation type="submission" date="2017-06" db="EMBL/GenBank/DDBJ databases">
        <authorList>
            <person name="Kim H.J."/>
            <person name="Triplett B.A."/>
        </authorList>
    </citation>
    <scope>NUCLEOTIDE SEQUENCE [LARGE SCALE GENOMIC DNA]</scope>
    <source>
        <strain evidence="1 2">DSM 25597</strain>
    </source>
</reference>
<dbReference type="RefSeq" id="WP_089373054.1">
    <property type="nucleotide sequence ID" value="NZ_BMEP01000004.1"/>
</dbReference>
<dbReference type="Proteomes" id="UP000198379">
    <property type="component" value="Unassembled WGS sequence"/>
</dbReference>
<proteinExistence type="predicted"/>
<name>A0A239C1L4_9FLAO</name>
<dbReference type="AlphaFoldDB" id="A0A239C1L4"/>
<sequence length="540" mass="60061">MKKHIISIVLIALGVFLLASSFIGGFKEKGEVSLDIEKTETIMPAAHNVYNNEEALNGKYYLFKARLTNNTNKILEDVTVKYRIPGFIEWTELEVIGEMFSGQIAAIRAYPKFKDDITEKMTESVEKVDIEITWDGAEEDDIIEESFSFRISDRNEFKFTNVPASEILGWSDVHNNTALLACFVTPNDPIVKYYTQNIQEKMLKGESAGVTKDPKEAMRFLMGIYEATRQSHMVYSGTKMIPESLTDISKFSQSNRLPREVITGNTGLCLELSTLYASILSSAGIDPIIFLVPGHAYPGFKMNGQYYAIEATGIGGEGLGGIQTVDKAVETGMKSLQDFFTKQQQGDPRYTMVDIHVANQNGATAMVLKDDDFLRKKVDEMVAVWGEGKSNKKQIVYVQPTSSTTRDVTPRPAVNRSLSVAIPSSWQTIRRPYPDIPVLTANAIAPDQATSISVFDVPTANANEAMDLIRSYLYSYGQEVSYQLNGNQVVGQTYSSYGTLNWVGKVLNKGNNIRIVTVGAPDYLYNQKSGVINQLFNSIR</sequence>
<keyword evidence="2" id="KW-1185">Reference proteome</keyword>
<evidence type="ECO:0000313" key="2">
    <source>
        <dbReference type="Proteomes" id="UP000198379"/>
    </source>
</evidence>
<evidence type="ECO:0000313" key="1">
    <source>
        <dbReference type="EMBL" id="SNS13531.1"/>
    </source>
</evidence>
<accession>A0A239C1L4</accession>
<gene>
    <name evidence="1" type="ORF">SAMN06265376_10751</name>
</gene>
<dbReference type="OrthoDB" id="1393543at2"/>
<organism evidence="1 2">
    <name type="scientific">Dokdonia pacifica</name>
    <dbReference type="NCBI Taxonomy" id="1627892"/>
    <lineage>
        <taxon>Bacteria</taxon>
        <taxon>Pseudomonadati</taxon>
        <taxon>Bacteroidota</taxon>
        <taxon>Flavobacteriia</taxon>
        <taxon>Flavobacteriales</taxon>
        <taxon>Flavobacteriaceae</taxon>
        <taxon>Dokdonia</taxon>
    </lineage>
</organism>
<dbReference type="EMBL" id="FZNY01000007">
    <property type="protein sequence ID" value="SNS13531.1"/>
    <property type="molecule type" value="Genomic_DNA"/>
</dbReference>